<dbReference type="Proteomes" id="UP000886520">
    <property type="component" value="Chromosome 13"/>
</dbReference>
<reference evidence="10" key="1">
    <citation type="submission" date="2021-01" db="EMBL/GenBank/DDBJ databases">
        <title>Adiantum capillus-veneris genome.</title>
        <authorList>
            <person name="Fang Y."/>
            <person name="Liao Q."/>
        </authorList>
    </citation>
    <scope>NUCLEOTIDE SEQUENCE</scope>
    <source>
        <strain evidence="10">H3</strain>
        <tissue evidence="10">Leaf</tissue>
    </source>
</reference>
<dbReference type="EMBL" id="JABFUD020000013">
    <property type="protein sequence ID" value="KAI5071772.1"/>
    <property type="molecule type" value="Genomic_DNA"/>
</dbReference>
<evidence type="ECO:0000256" key="1">
    <source>
        <dbReference type="ARBA" id="ARBA00007277"/>
    </source>
</evidence>
<accession>A0A9D4UNS7</accession>
<keyword evidence="5" id="KW-0378">Hydrolase</keyword>
<feature type="signal peptide" evidence="8">
    <location>
        <begin position="1"/>
        <end position="41"/>
    </location>
</feature>
<keyword evidence="4" id="KW-0319">Glycerol metabolism</keyword>
<dbReference type="GO" id="GO:0006071">
    <property type="term" value="P:glycerol metabolic process"/>
    <property type="evidence" value="ECO:0007669"/>
    <property type="project" value="UniProtKB-KW"/>
</dbReference>
<dbReference type="SUPFAM" id="SSF51695">
    <property type="entry name" value="PLC-like phosphodiesterases"/>
    <property type="match status" value="1"/>
</dbReference>
<comment type="similarity">
    <text evidence="1">Belongs to the glycerophosphoryl diester phosphodiesterase family.</text>
</comment>
<dbReference type="PANTHER" id="PTHR43620">
    <property type="entry name" value="GLYCEROPHOSPHORYL DIESTER PHOSPHODIESTERASE"/>
    <property type="match status" value="1"/>
</dbReference>
<feature type="domain" description="GP-PDE" evidence="9">
    <location>
        <begin position="57"/>
        <end position="376"/>
    </location>
</feature>
<evidence type="ECO:0000256" key="8">
    <source>
        <dbReference type="SAM" id="SignalP"/>
    </source>
</evidence>
<dbReference type="InterPro" id="IPR017946">
    <property type="entry name" value="PLC-like_Pdiesterase_TIM-brl"/>
</dbReference>
<protein>
    <recommendedName>
        <fullName evidence="2">glycerophosphodiester phosphodiesterase</fullName>
        <ecNumber evidence="2">3.1.4.46</ecNumber>
    </recommendedName>
</protein>
<dbReference type="OrthoDB" id="1058301at2759"/>
<evidence type="ECO:0000256" key="3">
    <source>
        <dbReference type="ARBA" id="ARBA00022729"/>
    </source>
</evidence>
<comment type="caution">
    <text evidence="10">The sequence shown here is derived from an EMBL/GenBank/DDBJ whole genome shotgun (WGS) entry which is preliminary data.</text>
</comment>
<feature type="chain" id="PRO_5040097887" description="glycerophosphodiester phosphodiesterase" evidence="8">
    <location>
        <begin position="42"/>
        <end position="409"/>
    </location>
</feature>
<dbReference type="PROSITE" id="PS51704">
    <property type="entry name" value="GP_PDE"/>
    <property type="match status" value="1"/>
</dbReference>
<name>A0A9D4UNS7_ADICA</name>
<keyword evidence="3 8" id="KW-0732">Signal</keyword>
<evidence type="ECO:0000256" key="2">
    <source>
        <dbReference type="ARBA" id="ARBA00012247"/>
    </source>
</evidence>
<evidence type="ECO:0000256" key="7">
    <source>
        <dbReference type="ARBA" id="ARBA00047512"/>
    </source>
</evidence>
<comment type="catalytic activity">
    <reaction evidence="7">
        <text>a sn-glycero-3-phosphodiester + H2O = an alcohol + sn-glycerol 3-phosphate + H(+)</text>
        <dbReference type="Rhea" id="RHEA:12969"/>
        <dbReference type="ChEBI" id="CHEBI:15377"/>
        <dbReference type="ChEBI" id="CHEBI:15378"/>
        <dbReference type="ChEBI" id="CHEBI:30879"/>
        <dbReference type="ChEBI" id="CHEBI:57597"/>
        <dbReference type="ChEBI" id="CHEBI:83408"/>
        <dbReference type="EC" id="3.1.4.46"/>
    </reaction>
</comment>
<dbReference type="EMBL" id="JABFUD020000013">
    <property type="protein sequence ID" value="KAI5071024.1"/>
    <property type="molecule type" value="Genomic_DNA"/>
</dbReference>
<evidence type="ECO:0000313" key="12">
    <source>
        <dbReference type="Proteomes" id="UP000886520"/>
    </source>
</evidence>
<dbReference type="InterPro" id="IPR030395">
    <property type="entry name" value="GP_PDE_dom"/>
</dbReference>
<sequence length="409" mass="47466">MKNHGCYFSSPILPHASMASFQPIFYWFAFWFCCCLASVRARPHPCEVRLSIQTVRAFNVAHRGANGELPEETAPAYLRAIEEGTDFIETDILSTKDGVLICFHDVTLNDTTDIADHPEFADRISTYEVQGVDTTGWFSVDFTWQELQTLRTRQRFSFRDSAYNDIFPIIKFEEYIEIALNASRIVGIYPELKNPVFINEHVTWADGKKYEDVFAETLLKYGYQGKFLSEQWKAKPIFIQSFAPTSLIYVSNLTDSPKILLIDDVDIPTQDTNQSFWEITSEAYLNYIKEYVVGIGPWKDTLVPPDTMNHLKNSTHLVHRAHSHGLQVHPYTFRNENQFLHFDFNQDPYQEYQFWISIMKVDGIFTDFPGSLHMYQEWTSPMKLVMGPSAVTWLDTFSKLLFSHKYKLP</sequence>
<gene>
    <name evidence="10" type="ORF">GOP47_0013275</name>
    <name evidence="11" type="ORF">GOP47_0014023</name>
</gene>
<evidence type="ECO:0000256" key="4">
    <source>
        <dbReference type="ARBA" id="ARBA00022798"/>
    </source>
</evidence>
<evidence type="ECO:0000313" key="10">
    <source>
        <dbReference type="EMBL" id="KAI5071024.1"/>
    </source>
</evidence>
<evidence type="ECO:0000256" key="6">
    <source>
        <dbReference type="ARBA" id="ARBA00023180"/>
    </source>
</evidence>
<keyword evidence="12" id="KW-1185">Reference proteome</keyword>
<proteinExistence type="inferred from homology"/>
<dbReference type="AlphaFoldDB" id="A0A9D4UNS7"/>
<dbReference type="Gene3D" id="3.20.20.190">
    <property type="entry name" value="Phosphatidylinositol (PI) phosphodiesterase"/>
    <property type="match status" value="1"/>
</dbReference>
<dbReference type="CDD" id="cd08602">
    <property type="entry name" value="GDPD_ScGlpQ1_like"/>
    <property type="match status" value="1"/>
</dbReference>
<dbReference type="EC" id="3.1.4.46" evidence="2"/>
<organism evidence="10 12">
    <name type="scientific">Adiantum capillus-veneris</name>
    <name type="common">Maidenhair fern</name>
    <dbReference type="NCBI Taxonomy" id="13818"/>
    <lineage>
        <taxon>Eukaryota</taxon>
        <taxon>Viridiplantae</taxon>
        <taxon>Streptophyta</taxon>
        <taxon>Embryophyta</taxon>
        <taxon>Tracheophyta</taxon>
        <taxon>Polypodiopsida</taxon>
        <taxon>Polypodiidae</taxon>
        <taxon>Polypodiales</taxon>
        <taxon>Pteridineae</taxon>
        <taxon>Pteridaceae</taxon>
        <taxon>Vittarioideae</taxon>
        <taxon>Adiantum</taxon>
    </lineage>
</organism>
<dbReference type="GO" id="GO:0006629">
    <property type="term" value="P:lipid metabolic process"/>
    <property type="evidence" value="ECO:0007669"/>
    <property type="project" value="InterPro"/>
</dbReference>
<evidence type="ECO:0000256" key="5">
    <source>
        <dbReference type="ARBA" id="ARBA00022801"/>
    </source>
</evidence>
<keyword evidence="6" id="KW-0325">Glycoprotein</keyword>
<dbReference type="FunFam" id="3.20.20.190:FF:000023">
    <property type="entry name" value="Glycerophosphodiester phosphodiesterase GDPD5"/>
    <property type="match status" value="1"/>
</dbReference>
<evidence type="ECO:0000259" key="9">
    <source>
        <dbReference type="PROSITE" id="PS51704"/>
    </source>
</evidence>
<dbReference type="Pfam" id="PF03009">
    <property type="entry name" value="GDPD"/>
    <property type="match status" value="1"/>
</dbReference>
<evidence type="ECO:0000313" key="11">
    <source>
        <dbReference type="EMBL" id="KAI5071772.1"/>
    </source>
</evidence>
<dbReference type="GO" id="GO:0008889">
    <property type="term" value="F:glycerophosphodiester phosphodiesterase activity"/>
    <property type="evidence" value="ECO:0007669"/>
    <property type="project" value="UniProtKB-EC"/>
</dbReference>
<dbReference type="PANTHER" id="PTHR43620:SF7">
    <property type="entry name" value="GLYCEROPHOSPHODIESTER PHOSPHODIESTERASE GDPD5-RELATED"/>
    <property type="match status" value="1"/>
</dbReference>